<evidence type="ECO:0000313" key="3">
    <source>
        <dbReference type="Proteomes" id="UP000001699"/>
    </source>
</evidence>
<keyword evidence="3" id="KW-1185">Reference proteome</keyword>
<feature type="compositionally biased region" description="Polar residues" evidence="1">
    <location>
        <begin position="161"/>
        <end position="175"/>
    </location>
</feature>
<evidence type="ECO:0008006" key="4">
    <source>
        <dbReference type="Google" id="ProtNLM"/>
    </source>
</evidence>
<dbReference type="CDD" id="cd14688">
    <property type="entry name" value="bZIP_YAP"/>
    <property type="match status" value="1"/>
</dbReference>
<feature type="compositionally biased region" description="Polar residues" evidence="1">
    <location>
        <begin position="191"/>
        <end position="201"/>
    </location>
</feature>
<dbReference type="PANTHER" id="PTHR42070">
    <property type="entry name" value="FILAMENT ASSOCIATED PROTEIN, PUTATIVE (AFU_ORTHOLOGUE AFUA_8G06630)-RELATED"/>
    <property type="match status" value="1"/>
</dbReference>
<dbReference type="Proteomes" id="UP000001699">
    <property type="component" value="Unassembled WGS sequence"/>
</dbReference>
<gene>
    <name evidence="2" type="ORF">AFUB_097900</name>
</gene>
<dbReference type="VEuPathDB" id="FungiDB:AFUB_097900"/>
<sequence>MNIDESQKVVCLNCQWVLKINNCQKLSRLARVRENQRKSRARKQNYVQELEQTLVSRKEDAKQKDIERKLFVQKFEAENRKLRDFLTFLGVQPSVIETYLNMDDELNTTEKSAIPALQGSEEAIGLLFQKGRHSRPCSFPHRADDSASFAEPPEQPVASAACQQTPNLAKENASSLERPEDSVPGVPCLQSPGSVKCSASSAGPPEQPVANATCQRTSGLAEESASSREQPEDSVPCFPCQQSRDPVQERIQEEHDSQPSSTDQSFCGCQPIDGESEPWPFNDEVSNSTLCATAEQLVNQYNIRGVDMAEIRRKLRPGFSKGRVPGEGCRVQNNVLLELLDEISND</sequence>
<organism evidence="2 3">
    <name type="scientific">Aspergillus fumigatus (strain CBS 144.89 / FGSC A1163 / CEA10)</name>
    <name type="common">Neosartorya fumigata</name>
    <dbReference type="NCBI Taxonomy" id="451804"/>
    <lineage>
        <taxon>Eukaryota</taxon>
        <taxon>Fungi</taxon>
        <taxon>Dikarya</taxon>
        <taxon>Ascomycota</taxon>
        <taxon>Pezizomycotina</taxon>
        <taxon>Eurotiomycetes</taxon>
        <taxon>Eurotiomycetidae</taxon>
        <taxon>Eurotiales</taxon>
        <taxon>Aspergillaceae</taxon>
        <taxon>Aspergillus</taxon>
        <taxon>Aspergillus subgen. Fumigati</taxon>
    </lineage>
</organism>
<evidence type="ECO:0000313" key="2">
    <source>
        <dbReference type="EMBL" id="EDP47939.1"/>
    </source>
</evidence>
<dbReference type="PhylomeDB" id="B0YE55"/>
<accession>B0YE55</accession>
<dbReference type="Gene3D" id="1.20.5.170">
    <property type="match status" value="1"/>
</dbReference>
<feature type="compositionally biased region" description="Basic and acidic residues" evidence="1">
    <location>
        <begin position="246"/>
        <end position="257"/>
    </location>
</feature>
<feature type="region of interest" description="Disordered" evidence="1">
    <location>
        <begin position="135"/>
        <end position="273"/>
    </location>
</feature>
<reference evidence="2 3" key="1">
    <citation type="journal article" date="2008" name="PLoS Genet.">
        <title>Genomic islands in the pathogenic filamentous fungus Aspergillus fumigatus.</title>
        <authorList>
            <person name="Fedorova N.D."/>
            <person name="Khaldi N."/>
            <person name="Joardar V.S."/>
            <person name="Maiti R."/>
            <person name="Amedeo P."/>
            <person name="Anderson M.J."/>
            <person name="Crabtree J."/>
            <person name="Silva J.C."/>
            <person name="Badger J.H."/>
            <person name="Albarraq A."/>
            <person name="Angiuoli S."/>
            <person name="Bussey H."/>
            <person name="Bowyer P."/>
            <person name="Cotty P.J."/>
            <person name="Dyer P.S."/>
            <person name="Egan A."/>
            <person name="Galens K."/>
            <person name="Fraser-Liggett C.M."/>
            <person name="Haas B.J."/>
            <person name="Inman J.M."/>
            <person name="Kent R."/>
            <person name="Lemieux S."/>
            <person name="Malavazi I."/>
            <person name="Orvis J."/>
            <person name="Roemer T."/>
            <person name="Ronning C.M."/>
            <person name="Sundaram J.P."/>
            <person name="Sutton G."/>
            <person name="Turner G."/>
            <person name="Venter J.C."/>
            <person name="White O.R."/>
            <person name="Whitty B.R."/>
            <person name="Youngman P."/>
            <person name="Wolfe K.H."/>
            <person name="Goldman G.H."/>
            <person name="Wortman J.R."/>
            <person name="Jiang B."/>
            <person name="Denning D.W."/>
            <person name="Nierman W.C."/>
        </authorList>
    </citation>
    <scope>NUCLEOTIDE SEQUENCE [LARGE SCALE GENOMIC DNA]</scope>
    <source>
        <strain evidence="3">CBS 144.89 / FGSC A1163 / CEA10</strain>
    </source>
</reference>
<dbReference type="OrthoDB" id="4505928at2759"/>
<dbReference type="HOGENOM" id="CLU_065429_0_0_1"/>
<protein>
    <recommendedName>
        <fullName evidence="4">BZIP domain-containing protein</fullName>
    </recommendedName>
</protein>
<name>B0YE55_ASPFC</name>
<dbReference type="EMBL" id="DS499602">
    <property type="protein sequence ID" value="EDP47939.1"/>
    <property type="molecule type" value="Genomic_DNA"/>
</dbReference>
<evidence type="ECO:0000256" key="1">
    <source>
        <dbReference type="SAM" id="MobiDB-lite"/>
    </source>
</evidence>
<feature type="compositionally biased region" description="Polar residues" evidence="1">
    <location>
        <begin position="258"/>
        <end position="267"/>
    </location>
</feature>
<dbReference type="AlphaFoldDB" id="B0YE55"/>
<dbReference type="PANTHER" id="PTHR42070:SF1">
    <property type="entry name" value="FILAMENT ASSOCIATED PROTEIN, PUTATIVE (AFU_ORTHOLOGUE AFUA_8G06630)-RELATED"/>
    <property type="match status" value="1"/>
</dbReference>
<proteinExistence type="predicted"/>